<feature type="region of interest" description="Disordered" evidence="8">
    <location>
        <begin position="104"/>
        <end position="148"/>
    </location>
</feature>
<evidence type="ECO:0000313" key="12">
    <source>
        <dbReference type="EMBL" id="KAH7939967.1"/>
    </source>
</evidence>
<accession>A0A9D4SR89</accession>
<evidence type="ECO:0000256" key="4">
    <source>
        <dbReference type="ARBA" id="ARBA00022723"/>
    </source>
</evidence>
<keyword evidence="6" id="KW-0862">Zinc</keyword>
<dbReference type="EMBL" id="JABSTV010001254">
    <property type="protein sequence ID" value="KAH7939967.1"/>
    <property type="molecule type" value="Genomic_DNA"/>
</dbReference>
<keyword evidence="9" id="KW-0472">Membrane</keyword>
<dbReference type="Gene3D" id="1.10.1380.10">
    <property type="entry name" value="Neutral endopeptidase , domain2"/>
    <property type="match status" value="1"/>
</dbReference>
<evidence type="ECO:0000256" key="3">
    <source>
        <dbReference type="ARBA" id="ARBA00022670"/>
    </source>
</evidence>
<dbReference type="Pfam" id="PF05649">
    <property type="entry name" value="Peptidase_M13_N"/>
    <property type="match status" value="1"/>
</dbReference>
<evidence type="ECO:0000256" key="1">
    <source>
        <dbReference type="ARBA" id="ARBA00001947"/>
    </source>
</evidence>
<dbReference type="GO" id="GO:0004222">
    <property type="term" value="F:metalloendopeptidase activity"/>
    <property type="evidence" value="ECO:0007669"/>
    <property type="project" value="InterPro"/>
</dbReference>
<keyword evidence="3" id="KW-0645">Protease</keyword>
<feature type="transmembrane region" description="Helical" evidence="9">
    <location>
        <begin position="37"/>
        <end position="59"/>
    </location>
</feature>
<keyword evidence="9" id="KW-1133">Transmembrane helix</keyword>
<keyword evidence="4" id="KW-0479">Metal-binding</keyword>
<dbReference type="InterPro" id="IPR042089">
    <property type="entry name" value="Peptidase_M13_dom_2"/>
</dbReference>
<keyword evidence="9" id="KW-0812">Transmembrane</keyword>
<reference evidence="12" key="1">
    <citation type="journal article" date="2020" name="Cell">
        <title>Large-Scale Comparative Analyses of Tick Genomes Elucidate Their Genetic Diversity and Vector Capacities.</title>
        <authorList>
            <consortium name="Tick Genome and Microbiome Consortium (TIGMIC)"/>
            <person name="Jia N."/>
            <person name="Wang J."/>
            <person name="Shi W."/>
            <person name="Du L."/>
            <person name="Sun Y."/>
            <person name="Zhan W."/>
            <person name="Jiang J.F."/>
            <person name="Wang Q."/>
            <person name="Zhang B."/>
            <person name="Ji P."/>
            <person name="Bell-Sakyi L."/>
            <person name="Cui X.M."/>
            <person name="Yuan T.T."/>
            <person name="Jiang B.G."/>
            <person name="Yang W.F."/>
            <person name="Lam T.T."/>
            <person name="Chang Q.C."/>
            <person name="Ding S.J."/>
            <person name="Wang X.J."/>
            <person name="Zhu J.G."/>
            <person name="Ruan X.D."/>
            <person name="Zhao L."/>
            <person name="Wei J.T."/>
            <person name="Ye R.Z."/>
            <person name="Que T.C."/>
            <person name="Du C.H."/>
            <person name="Zhou Y.H."/>
            <person name="Cheng J.X."/>
            <person name="Dai P.F."/>
            <person name="Guo W.B."/>
            <person name="Han X.H."/>
            <person name="Huang E.J."/>
            <person name="Li L.F."/>
            <person name="Wei W."/>
            <person name="Gao Y.C."/>
            <person name="Liu J.Z."/>
            <person name="Shao H.Z."/>
            <person name="Wang X."/>
            <person name="Wang C.C."/>
            <person name="Yang T.C."/>
            <person name="Huo Q.B."/>
            <person name="Li W."/>
            <person name="Chen H.Y."/>
            <person name="Chen S.E."/>
            <person name="Zhou L.G."/>
            <person name="Ni X.B."/>
            <person name="Tian J.H."/>
            <person name="Sheng Y."/>
            <person name="Liu T."/>
            <person name="Pan Y.S."/>
            <person name="Xia L.Y."/>
            <person name="Li J."/>
            <person name="Zhao F."/>
            <person name="Cao W.C."/>
        </authorList>
    </citation>
    <scope>NUCLEOTIDE SEQUENCE</scope>
    <source>
        <strain evidence="12">Rsan-2018</strain>
    </source>
</reference>
<dbReference type="SUPFAM" id="SSF55486">
    <property type="entry name" value="Metalloproteases ('zincins'), catalytic domain"/>
    <property type="match status" value="1"/>
</dbReference>
<dbReference type="InterPro" id="IPR024079">
    <property type="entry name" value="MetalloPept_cat_dom_sf"/>
</dbReference>
<proteinExistence type="inferred from homology"/>
<dbReference type="InterPro" id="IPR000718">
    <property type="entry name" value="Peptidase_M13"/>
</dbReference>
<dbReference type="OMA" id="PWERNAA"/>
<feature type="domain" description="Peptidase M13 N-terminal" evidence="11">
    <location>
        <begin position="214"/>
        <end position="578"/>
    </location>
</feature>
<evidence type="ECO:0000256" key="5">
    <source>
        <dbReference type="ARBA" id="ARBA00022801"/>
    </source>
</evidence>
<dbReference type="OrthoDB" id="6486519at2759"/>
<organism evidence="12 13">
    <name type="scientific">Rhipicephalus sanguineus</name>
    <name type="common">Brown dog tick</name>
    <name type="synonym">Ixodes sanguineus</name>
    <dbReference type="NCBI Taxonomy" id="34632"/>
    <lineage>
        <taxon>Eukaryota</taxon>
        <taxon>Metazoa</taxon>
        <taxon>Ecdysozoa</taxon>
        <taxon>Arthropoda</taxon>
        <taxon>Chelicerata</taxon>
        <taxon>Arachnida</taxon>
        <taxon>Acari</taxon>
        <taxon>Parasitiformes</taxon>
        <taxon>Ixodida</taxon>
        <taxon>Ixodoidea</taxon>
        <taxon>Ixodidae</taxon>
        <taxon>Rhipicephalinae</taxon>
        <taxon>Rhipicephalus</taxon>
        <taxon>Rhipicephalus</taxon>
    </lineage>
</organism>
<dbReference type="GO" id="GO:0005886">
    <property type="term" value="C:plasma membrane"/>
    <property type="evidence" value="ECO:0007669"/>
    <property type="project" value="TreeGrafter"/>
</dbReference>
<comment type="cofactor">
    <cofactor evidence="1">
        <name>Zn(2+)</name>
        <dbReference type="ChEBI" id="CHEBI:29105"/>
    </cofactor>
</comment>
<evidence type="ECO:0000313" key="13">
    <source>
        <dbReference type="Proteomes" id="UP000821837"/>
    </source>
</evidence>
<dbReference type="Proteomes" id="UP000821837">
    <property type="component" value="Chromosome 8"/>
</dbReference>
<evidence type="ECO:0000256" key="2">
    <source>
        <dbReference type="ARBA" id="ARBA00007357"/>
    </source>
</evidence>
<dbReference type="PANTHER" id="PTHR11733">
    <property type="entry name" value="ZINC METALLOPROTEASE FAMILY M13 NEPRILYSIN-RELATED"/>
    <property type="match status" value="1"/>
</dbReference>
<keyword evidence="13" id="KW-1185">Reference proteome</keyword>
<evidence type="ECO:0000256" key="7">
    <source>
        <dbReference type="ARBA" id="ARBA00023049"/>
    </source>
</evidence>
<keyword evidence="7" id="KW-0482">Metalloprotease</keyword>
<dbReference type="GO" id="GO:0016485">
    <property type="term" value="P:protein processing"/>
    <property type="evidence" value="ECO:0007669"/>
    <property type="project" value="TreeGrafter"/>
</dbReference>
<evidence type="ECO:0000256" key="9">
    <source>
        <dbReference type="SAM" id="Phobius"/>
    </source>
</evidence>
<dbReference type="VEuPathDB" id="VectorBase:RSAN_039707"/>
<evidence type="ECO:0000259" key="10">
    <source>
        <dbReference type="Pfam" id="PF01431"/>
    </source>
</evidence>
<dbReference type="AlphaFoldDB" id="A0A9D4SR89"/>
<dbReference type="InterPro" id="IPR018497">
    <property type="entry name" value="Peptidase_M13_C"/>
</dbReference>
<dbReference type="PANTHER" id="PTHR11733:SF241">
    <property type="entry name" value="GH26575P-RELATED"/>
    <property type="match status" value="1"/>
</dbReference>
<dbReference type="Gene3D" id="3.40.390.10">
    <property type="entry name" value="Collagenase (Catalytic Domain)"/>
    <property type="match status" value="2"/>
</dbReference>
<feature type="domain" description="Peptidase M13 C-terminal" evidence="10">
    <location>
        <begin position="696"/>
        <end position="835"/>
    </location>
</feature>
<dbReference type="GO" id="GO:0046872">
    <property type="term" value="F:metal ion binding"/>
    <property type="evidence" value="ECO:0007669"/>
    <property type="project" value="UniProtKB-KW"/>
</dbReference>
<reference evidence="12" key="2">
    <citation type="submission" date="2021-09" db="EMBL/GenBank/DDBJ databases">
        <authorList>
            <person name="Jia N."/>
            <person name="Wang J."/>
            <person name="Shi W."/>
            <person name="Du L."/>
            <person name="Sun Y."/>
            <person name="Zhan W."/>
            <person name="Jiang J."/>
            <person name="Wang Q."/>
            <person name="Zhang B."/>
            <person name="Ji P."/>
            <person name="Sakyi L.B."/>
            <person name="Cui X."/>
            <person name="Yuan T."/>
            <person name="Jiang B."/>
            <person name="Yang W."/>
            <person name="Lam T.T.-Y."/>
            <person name="Chang Q."/>
            <person name="Ding S."/>
            <person name="Wang X."/>
            <person name="Zhu J."/>
            <person name="Ruan X."/>
            <person name="Zhao L."/>
            <person name="Wei J."/>
            <person name="Que T."/>
            <person name="Du C."/>
            <person name="Cheng J."/>
            <person name="Dai P."/>
            <person name="Han X."/>
            <person name="Huang E."/>
            <person name="Gao Y."/>
            <person name="Liu J."/>
            <person name="Shao H."/>
            <person name="Ye R."/>
            <person name="Li L."/>
            <person name="Wei W."/>
            <person name="Wang X."/>
            <person name="Wang C."/>
            <person name="Huo Q."/>
            <person name="Li W."/>
            <person name="Guo W."/>
            <person name="Chen H."/>
            <person name="Chen S."/>
            <person name="Zhou L."/>
            <person name="Zhou L."/>
            <person name="Ni X."/>
            <person name="Tian J."/>
            <person name="Zhou Y."/>
            <person name="Sheng Y."/>
            <person name="Liu T."/>
            <person name="Pan Y."/>
            <person name="Xia L."/>
            <person name="Li J."/>
            <person name="Zhao F."/>
            <person name="Cao W."/>
        </authorList>
    </citation>
    <scope>NUCLEOTIDE SEQUENCE</scope>
    <source>
        <strain evidence="12">Rsan-2018</strain>
        <tissue evidence="12">Larvae</tissue>
    </source>
</reference>
<dbReference type="InterPro" id="IPR008753">
    <property type="entry name" value="Peptidase_M13_N"/>
</dbReference>
<name>A0A9D4SR89_RHISA</name>
<evidence type="ECO:0000256" key="6">
    <source>
        <dbReference type="ARBA" id="ARBA00022833"/>
    </source>
</evidence>
<sequence length="841" mass="95362">MGVDKPTKTFFSEQPRCDQTFKMTDDNNVVYLNLRSVLFFVGCVTTIIICSVTLFNIVASRFSTPGSLEVDTPPSAGQAPLSSPVYYAPVSGVASPSRVPAAILRKKGAPKRSSKTHKRHKKHKRRRHSRRRSPRANRSKTDNGDGVDASEAALNAMQAQQDAPDSAFVNNYDSWKEIADDGSGERRRRSECAKPQCRWLSRYLTSKLDWTIKPCHDFYSHVCSAKWFTSTPQEATGNERGGDEQDSLDFRTQAVARLMNELTAYLKNKVSTMPWERNAAAFFADCLKPKIPRTLSSIRPRFPIWPLEKITSVSTLPKLVAYVAKFFRSTPLLKTYVGDLRSTLRNDTLYVDSPVLPLARYQYLHPTAKEEDYKKVIRAALQGRRASALPQAIVKLELALARIVSRDFVTLADRAVETENLLTGDEFWDPLMMALVGNRREVRALDHKYLMNLMSVLRNATSPLDVANLIIYSTLTQIAPLIQNMSFLIPLGLEQTVTGVPMQVQGCLSLTEKSYRHGMRLLALKALGVTEWSPEKPKARVIQNLIADLKKALKKYVRAWFTETESRRDALKRLRTLKIDLLGATPHDELTYARNEKYFGKPRQAAALLEEVPGRDLNYGGDFFPGSTFSTEPKYVAETHTLYLPPAMFGLIDKMPEFDDPLLMVPLIGAPVLKAMLAVVDGRGTQTFIRDSSVSTHWWSPADDTKLTKIMSCYRDLYALSLKDMLINSNHQAFFEEFIAQGALLDPLHRFYKEKVSKYHPDGLRIEPEFTADMLFFIVYTMGMCEPRGTERYKVKHRMGIPARILVNAHLGSSDRFRRAFKCKHSDEMMPLHTCSYWDEH</sequence>
<comment type="similarity">
    <text evidence="2">Belongs to the peptidase M13 family.</text>
</comment>
<keyword evidence="5" id="KW-0378">Hydrolase</keyword>
<evidence type="ECO:0000256" key="8">
    <source>
        <dbReference type="SAM" id="MobiDB-lite"/>
    </source>
</evidence>
<comment type="caution">
    <text evidence="12">The sequence shown here is derived from an EMBL/GenBank/DDBJ whole genome shotgun (WGS) entry which is preliminary data.</text>
</comment>
<dbReference type="PROSITE" id="PS51885">
    <property type="entry name" value="NEPRILYSIN"/>
    <property type="match status" value="1"/>
</dbReference>
<protein>
    <submittedName>
        <fullName evidence="12">Uncharacterized protein</fullName>
    </submittedName>
</protein>
<dbReference type="Pfam" id="PF01431">
    <property type="entry name" value="Peptidase_M13"/>
    <property type="match status" value="1"/>
</dbReference>
<evidence type="ECO:0000259" key="11">
    <source>
        <dbReference type="Pfam" id="PF05649"/>
    </source>
</evidence>
<gene>
    <name evidence="12" type="ORF">HPB52_019788</name>
</gene>
<feature type="compositionally biased region" description="Basic residues" evidence="8">
    <location>
        <begin position="104"/>
        <end position="138"/>
    </location>
</feature>